<dbReference type="Pfam" id="PF12849">
    <property type="entry name" value="PBP_like_2"/>
    <property type="match status" value="1"/>
</dbReference>
<evidence type="ECO:0000313" key="4">
    <source>
        <dbReference type="EMBL" id="VUS95961.1"/>
    </source>
</evidence>
<dbReference type="Gene3D" id="3.40.190.10">
    <property type="entry name" value="Periplasmic binding protein-like II"/>
    <property type="match status" value="2"/>
</dbReference>
<reference evidence="4 5" key="1">
    <citation type="submission" date="2019-07" db="EMBL/GenBank/DDBJ databases">
        <authorList>
            <person name="Brisse S."/>
            <person name="Rodrigues C."/>
            <person name="Thorpe H."/>
        </authorList>
    </citation>
    <scope>NUCLEOTIDE SEQUENCE [LARGE SCALE GENOMIC DNA]</scope>
    <source>
        <strain evidence="4">SB6408</strain>
    </source>
</reference>
<organism evidence="4 5">
    <name type="scientific">Klebsiella spallanzanii</name>
    <dbReference type="NCBI Taxonomy" id="2587528"/>
    <lineage>
        <taxon>Bacteria</taxon>
        <taxon>Pseudomonadati</taxon>
        <taxon>Pseudomonadota</taxon>
        <taxon>Gammaproteobacteria</taxon>
        <taxon>Enterobacterales</taxon>
        <taxon>Enterobacteriaceae</taxon>
        <taxon>Klebsiella/Raoultella group</taxon>
        <taxon>Klebsiella</taxon>
    </lineage>
</organism>
<protein>
    <submittedName>
        <fullName evidence="4">Phosphate-binding protein PstS 1</fullName>
    </submittedName>
</protein>
<feature type="transmembrane region" description="Helical" evidence="2">
    <location>
        <begin position="174"/>
        <end position="193"/>
    </location>
</feature>
<dbReference type="PANTHER" id="PTHR30570">
    <property type="entry name" value="PERIPLASMIC PHOSPHATE BINDING COMPONENT OF PHOSPHATE ABC TRANSPORTER"/>
    <property type="match status" value="1"/>
</dbReference>
<feature type="transmembrane region" description="Helical" evidence="2">
    <location>
        <begin position="56"/>
        <end position="76"/>
    </location>
</feature>
<evidence type="ECO:0000256" key="2">
    <source>
        <dbReference type="SAM" id="Phobius"/>
    </source>
</evidence>
<dbReference type="Proteomes" id="UP000318370">
    <property type="component" value="Unassembled WGS sequence"/>
</dbReference>
<dbReference type="EMBL" id="CABGHF010000034">
    <property type="protein sequence ID" value="VUS95961.1"/>
    <property type="molecule type" value="Genomic_DNA"/>
</dbReference>
<feature type="transmembrane region" description="Helical" evidence="2">
    <location>
        <begin position="88"/>
        <end position="107"/>
    </location>
</feature>
<evidence type="ECO:0000259" key="3">
    <source>
        <dbReference type="Pfam" id="PF12849"/>
    </source>
</evidence>
<dbReference type="InterPro" id="IPR050811">
    <property type="entry name" value="Phosphate_ABC_transporter"/>
</dbReference>
<dbReference type="SUPFAM" id="SSF53850">
    <property type="entry name" value="Periplasmic binding protein-like II"/>
    <property type="match status" value="1"/>
</dbReference>
<feature type="transmembrane region" description="Helical" evidence="2">
    <location>
        <begin position="127"/>
        <end position="154"/>
    </location>
</feature>
<keyword evidence="2" id="KW-0812">Transmembrane</keyword>
<dbReference type="PANTHER" id="PTHR30570:SF1">
    <property type="entry name" value="PHOSPHATE-BINDING PROTEIN PSTS"/>
    <property type="match status" value="1"/>
</dbReference>
<feature type="transmembrane region" description="Helical" evidence="2">
    <location>
        <begin position="7"/>
        <end position="36"/>
    </location>
</feature>
<keyword evidence="1" id="KW-0732">Signal</keyword>
<sequence>MKYGLRTLALAFIGVPLCAHIVIFILVLLVNSVAYVSFKMQLALGENLSTEETMQWFIFAPGCVVMLIVGWLWARYTRPTLNIPSRHCLLLLPALLALTAWVAIMQYTGYSFVSKAYANLFYWSFPWWGIDLLALLSGWYWGMVLIPVGTQIGFTLGYSWRSRRQPVSENERRYRLGVLMGLGLLSLFALWQAKQRADKYVHMDKRYSVREVIDSLGKYRPDVSGNKLTRLQAKAPFQFSEHWPRWDGATAAYPLYASAFYALNTFPDTTSSYDIRSCCLRNSRTPIAYQKLIDNKTDIIFVAQPSEGQKKRAQEAGVTLTYTPFAREAFVFIVNVNNPVESLTGQQVRDIFSGKITRWSEVGGSDEPIQVWQRPADSGSQTVMLAKVMKQTPMLPAKETEVARGMGRVIREVADYQNTNRSIGYTFRYYVTQMNSDKGIKLLVINGIYPSEPNIRNGSYPYSTDVYMVTRENPTPETQKIVDWFISPQGQLLVQNVGYVPLYPMTE</sequence>
<feature type="domain" description="PBP" evidence="3">
    <location>
        <begin position="289"/>
        <end position="488"/>
    </location>
</feature>
<keyword evidence="2" id="KW-0472">Membrane</keyword>
<evidence type="ECO:0000313" key="5">
    <source>
        <dbReference type="Proteomes" id="UP000318370"/>
    </source>
</evidence>
<keyword evidence="2" id="KW-1133">Transmembrane helix</keyword>
<accession>A0A564MR63</accession>
<proteinExistence type="predicted"/>
<name>A0A564MR63_9ENTR</name>
<gene>
    <name evidence="4" type="primary">pstS1_1</name>
    <name evidence="4" type="ORF">SB6408_01650</name>
</gene>
<dbReference type="InterPro" id="IPR024370">
    <property type="entry name" value="PBP_domain"/>
</dbReference>
<evidence type="ECO:0000256" key="1">
    <source>
        <dbReference type="ARBA" id="ARBA00022729"/>
    </source>
</evidence>
<dbReference type="AlphaFoldDB" id="A0A564MR63"/>